<gene>
    <name evidence="2" type="ORF">PROQFM164_S01g003101</name>
</gene>
<evidence type="ECO:0000313" key="3">
    <source>
        <dbReference type="Proteomes" id="UP000030686"/>
    </source>
</evidence>
<dbReference type="OMA" id="CHVIVQK"/>
<dbReference type="AlphaFoldDB" id="W6Q537"/>
<accession>W6Q537</accession>
<dbReference type="OrthoDB" id="4646997at2759"/>
<dbReference type="STRING" id="1365484.W6Q537"/>
<dbReference type="EMBL" id="HG792015">
    <property type="protein sequence ID" value="CDM29289.1"/>
    <property type="molecule type" value="Genomic_DNA"/>
</dbReference>
<proteinExistence type="predicted"/>
<organism evidence="2 3">
    <name type="scientific">Penicillium roqueforti (strain FM164)</name>
    <dbReference type="NCBI Taxonomy" id="1365484"/>
    <lineage>
        <taxon>Eukaryota</taxon>
        <taxon>Fungi</taxon>
        <taxon>Dikarya</taxon>
        <taxon>Ascomycota</taxon>
        <taxon>Pezizomycotina</taxon>
        <taxon>Eurotiomycetes</taxon>
        <taxon>Eurotiomycetidae</taxon>
        <taxon>Eurotiales</taxon>
        <taxon>Aspergillaceae</taxon>
        <taxon>Penicillium</taxon>
    </lineage>
</organism>
<dbReference type="Proteomes" id="UP000030686">
    <property type="component" value="Unassembled WGS sequence"/>
</dbReference>
<feature type="region of interest" description="Disordered" evidence="1">
    <location>
        <begin position="123"/>
        <end position="174"/>
    </location>
</feature>
<evidence type="ECO:0000256" key="1">
    <source>
        <dbReference type="SAM" id="MobiDB-lite"/>
    </source>
</evidence>
<sequence>MSPHYFDTFTSVIQFKGRNQKYPSELKMSAASGWGRDHLLACRVIIRPQRPNILPILSQHFKYSDTTSSVDITKFLGGPDSNTHFQKSEHSLVRDFGYSISLAQTWSALGAFKGDRDAKRTGYAIAPGNSEHSDTESDGADSDVPMATEFDGGRITRAKGRGAREESSEPTVPF</sequence>
<reference evidence="2" key="1">
    <citation type="journal article" date="2014" name="Nat. Commun.">
        <title>Multiple recent horizontal transfers of a large genomic region in cheese making fungi.</title>
        <authorList>
            <person name="Cheeseman K."/>
            <person name="Ropars J."/>
            <person name="Renault P."/>
            <person name="Dupont J."/>
            <person name="Gouzy J."/>
            <person name="Branca A."/>
            <person name="Abraham A.L."/>
            <person name="Ceppi M."/>
            <person name="Conseiller E."/>
            <person name="Debuchy R."/>
            <person name="Malagnac F."/>
            <person name="Goarin A."/>
            <person name="Silar P."/>
            <person name="Lacoste S."/>
            <person name="Sallet E."/>
            <person name="Bensimon A."/>
            <person name="Giraud T."/>
            <person name="Brygoo Y."/>
        </authorList>
    </citation>
    <scope>NUCLEOTIDE SEQUENCE [LARGE SCALE GENOMIC DNA]</scope>
    <source>
        <strain evidence="2">FM164</strain>
    </source>
</reference>
<name>W6Q537_PENRF</name>
<keyword evidence="3" id="KW-1185">Reference proteome</keyword>
<protein>
    <submittedName>
        <fullName evidence="2">Genomic scaffold, ProqFM164S01</fullName>
    </submittedName>
</protein>
<evidence type="ECO:0000313" key="2">
    <source>
        <dbReference type="EMBL" id="CDM29289.1"/>
    </source>
</evidence>